<dbReference type="PANTHER" id="PTHR47129:SF1">
    <property type="entry name" value="NMRA-LIKE DOMAIN-CONTAINING PROTEIN"/>
    <property type="match status" value="1"/>
</dbReference>
<dbReference type="PANTHER" id="PTHR47129">
    <property type="entry name" value="QUINONE OXIDOREDUCTASE 2"/>
    <property type="match status" value="1"/>
</dbReference>
<gene>
    <name evidence="1" type="ordered locus">trd_A0733</name>
</gene>
<keyword evidence="2" id="KW-1185">Reference proteome</keyword>
<dbReference type="EMBL" id="CP001276">
    <property type="protein sequence ID" value="ACM07267.1"/>
    <property type="molecule type" value="Genomic_DNA"/>
</dbReference>
<dbReference type="InterPro" id="IPR052718">
    <property type="entry name" value="NmrA-type_oxidoreductase"/>
</dbReference>
<dbReference type="Gene3D" id="3.90.25.10">
    <property type="entry name" value="UDP-galactose 4-epimerase, domain 1"/>
    <property type="match status" value="1"/>
</dbReference>
<dbReference type="AlphaFoldDB" id="B9L4L9"/>
<name>B9L4L9_THERP</name>
<geneLocation type="plasmid" evidence="2">
    <name>Tros</name>
</geneLocation>
<dbReference type="Proteomes" id="UP000000447">
    <property type="component" value="Plasmid unnamed"/>
</dbReference>
<evidence type="ECO:0000313" key="1">
    <source>
        <dbReference type="EMBL" id="ACM07267.1"/>
    </source>
</evidence>
<reference evidence="1 2" key="1">
    <citation type="journal article" date="2009" name="PLoS ONE">
        <title>Complete genome sequence of the aerobic CO-oxidizing thermophile Thermomicrobium roseum.</title>
        <authorList>
            <person name="Wu D."/>
            <person name="Raymond J."/>
            <person name="Wu M."/>
            <person name="Chatterji S."/>
            <person name="Ren Q."/>
            <person name="Graham J.E."/>
            <person name="Bryant D.A."/>
            <person name="Robb F."/>
            <person name="Colman A."/>
            <person name="Tallon L.J."/>
            <person name="Badger J.H."/>
            <person name="Madupu R."/>
            <person name="Ward N.L."/>
            <person name="Eisen J.A."/>
        </authorList>
    </citation>
    <scope>NUCLEOTIDE SEQUENCE [LARGE SCALE GENOMIC DNA]</scope>
    <source>
        <strain evidence="2">ATCC 27502 / DSM 5159 / P-2</strain>
        <plasmid evidence="1">unnamed</plasmid>
    </source>
</reference>
<accession>B9L4L9</accession>
<dbReference type="HOGENOM" id="CLU_2541508_0_0_0"/>
<dbReference type="KEGG" id="tro:trd_A0733"/>
<organism evidence="1 2">
    <name type="scientific">Thermomicrobium roseum (strain ATCC 27502 / DSM 5159 / P-2)</name>
    <dbReference type="NCBI Taxonomy" id="309801"/>
    <lineage>
        <taxon>Bacteria</taxon>
        <taxon>Pseudomonadati</taxon>
        <taxon>Thermomicrobiota</taxon>
        <taxon>Thermomicrobia</taxon>
        <taxon>Thermomicrobiales</taxon>
        <taxon>Thermomicrobiaceae</taxon>
        <taxon>Thermomicrobium</taxon>
    </lineage>
</organism>
<dbReference type="RefSeq" id="WP_012643254.1">
    <property type="nucleotide sequence ID" value="NC_011961.1"/>
</dbReference>
<protein>
    <submittedName>
        <fullName evidence="1">Uncharacterized protein</fullName>
    </submittedName>
</protein>
<keyword evidence="1" id="KW-0614">Plasmid</keyword>
<sequence>MADLAQAISEVVGRPIALRLASPAEYRAFLLSGGTPESSAHVLLTIETGIAPEALFDDSRTLSRLSGRPTTPLRTVLRTWLRA</sequence>
<evidence type="ECO:0000313" key="2">
    <source>
        <dbReference type="Proteomes" id="UP000000447"/>
    </source>
</evidence>
<proteinExistence type="predicted"/>
<dbReference type="eggNOG" id="COG0702">
    <property type="taxonomic scope" value="Bacteria"/>
</dbReference>